<evidence type="ECO:0008006" key="2">
    <source>
        <dbReference type="Google" id="ProtNLM"/>
    </source>
</evidence>
<gene>
    <name evidence="1" type="ORF">ENN47_05430</name>
</gene>
<reference evidence="1" key="1">
    <citation type="journal article" date="2020" name="mSystems">
        <title>Genome- and Community-Level Interaction Insights into Carbon Utilization and Element Cycling Functions of Hydrothermarchaeota in Hydrothermal Sediment.</title>
        <authorList>
            <person name="Zhou Z."/>
            <person name="Liu Y."/>
            <person name="Xu W."/>
            <person name="Pan J."/>
            <person name="Luo Z.H."/>
            <person name="Li M."/>
        </authorList>
    </citation>
    <scope>NUCLEOTIDE SEQUENCE [LARGE SCALE GENOMIC DNA]</scope>
    <source>
        <strain evidence="1">SpSt-1179</strain>
    </source>
</reference>
<dbReference type="InterPro" id="IPR036390">
    <property type="entry name" value="WH_DNA-bd_sf"/>
</dbReference>
<dbReference type="AlphaFoldDB" id="A0A7C1CV78"/>
<organism evidence="1">
    <name type="scientific">Mesotoga infera</name>
    <dbReference type="NCBI Taxonomy" id="1236046"/>
    <lineage>
        <taxon>Bacteria</taxon>
        <taxon>Thermotogati</taxon>
        <taxon>Thermotogota</taxon>
        <taxon>Thermotogae</taxon>
        <taxon>Kosmotogales</taxon>
        <taxon>Kosmotogaceae</taxon>
        <taxon>Mesotoga</taxon>
    </lineage>
</organism>
<evidence type="ECO:0000313" key="1">
    <source>
        <dbReference type="EMBL" id="HDP77615.1"/>
    </source>
</evidence>
<feature type="non-terminal residue" evidence="1">
    <location>
        <position position="96"/>
    </location>
</feature>
<dbReference type="EMBL" id="DSBT01000149">
    <property type="protein sequence ID" value="HDP77615.1"/>
    <property type="molecule type" value="Genomic_DNA"/>
</dbReference>
<dbReference type="Gene3D" id="1.10.10.10">
    <property type="entry name" value="Winged helix-like DNA-binding domain superfamily/Winged helix DNA-binding domain"/>
    <property type="match status" value="1"/>
</dbReference>
<name>A0A7C1CV78_9BACT</name>
<sequence length="96" mass="10434">MPISERRSAGVPSELRERNLKTIIDVVFRYQPISRTKISNLTGISKPTISKLVGFLIKEGYLVSAGKTSSGLGKRQELLSFNPGKAFVISVDVGLA</sequence>
<dbReference type="SUPFAM" id="SSF46785">
    <property type="entry name" value="Winged helix' DNA-binding domain"/>
    <property type="match status" value="1"/>
</dbReference>
<dbReference type="Proteomes" id="UP000886198">
    <property type="component" value="Unassembled WGS sequence"/>
</dbReference>
<proteinExistence type="predicted"/>
<accession>A0A7C1CV78</accession>
<protein>
    <recommendedName>
        <fullName evidence="2">ROK family transcriptional regulator</fullName>
    </recommendedName>
</protein>
<comment type="caution">
    <text evidence="1">The sequence shown here is derived from an EMBL/GenBank/DDBJ whole genome shotgun (WGS) entry which is preliminary data.</text>
</comment>
<dbReference type="InterPro" id="IPR036388">
    <property type="entry name" value="WH-like_DNA-bd_sf"/>
</dbReference>